<dbReference type="PANTHER" id="PTHR12959">
    <property type="entry name" value="GPI TRANSAMIDASE COMPONENT PIG-T-RELATED"/>
    <property type="match status" value="1"/>
</dbReference>
<evidence type="ECO:0000313" key="2">
    <source>
        <dbReference type="EMBL" id="CAG6609807.1"/>
    </source>
</evidence>
<dbReference type="EMBL" id="HBUF01357915">
    <property type="protein sequence ID" value="CAG6718814.1"/>
    <property type="molecule type" value="Transcribed_RNA"/>
</dbReference>
<dbReference type="EMBL" id="HBUF01357919">
    <property type="protein sequence ID" value="CAG6718818.1"/>
    <property type="molecule type" value="Transcribed_RNA"/>
</dbReference>
<dbReference type="InterPro" id="IPR007245">
    <property type="entry name" value="PIG-T"/>
</dbReference>
<dbReference type="EMBL" id="HBUF01357920">
    <property type="protein sequence ID" value="CAG6718819.1"/>
    <property type="molecule type" value="Transcribed_RNA"/>
</dbReference>
<dbReference type="PANTHER" id="PTHR12959:SF11">
    <property type="entry name" value="GPI TRANSAMIDASE COMPONENT PIG-T"/>
    <property type="match status" value="1"/>
</dbReference>
<dbReference type="Pfam" id="PF04113">
    <property type="entry name" value="Gpi16"/>
    <property type="match status" value="2"/>
</dbReference>
<dbReference type="EMBL" id="HBUF01357916">
    <property type="protein sequence ID" value="CAG6718815.1"/>
    <property type="molecule type" value="Transcribed_RNA"/>
</dbReference>
<dbReference type="EMBL" id="HBUF01175378">
    <property type="protein sequence ID" value="CAG6653881.1"/>
    <property type="molecule type" value="Transcribed_RNA"/>
</dbReference>
<accession>A0A8D8LQM7</accession>
<name>A0A8D8LQM7_9HEMI</name>
<keyword evidence="1" id="KW-0732">Signal</keyword>
<dbReference type="EMBL" id="HBUF01357918">
    <property type="protein sequence ID" value="CAG6718817.1"/>
    <property type="molecule type" value="Transcribed_RNA"/>
</dbReference>
<dbReference type="EMBL" id="HBUF01357917">
    <property type="protein sequence ID" value="CAG6718816.1"/>
    <property type="molecule type" value="Transcribed_RNA"/>
</dbReference>
<dbReference type="EMBL" id="HBUF01357921">
    <property type="protein sequence ID" value="CAG6718820.1"/>
    <property type="molecule type" value="Transcribed_RNA"/>
</dbReference>
<dbReference type="GO" id="GO:0016255">
    <property type="term" value="P:attachment of GPI anchor to protein"/>
    <property type="evidence" value="ECO:0007669"/>
    <property type="project" value="InterPro"/>
</dbReference>
<sequence>MMWGLLYFLIVIVSINIPSSLGLKHKDTFHEELFMKPLVSGHVYSYFQFTTIWEMDRNFKEEDFTNSHLFPRPLGEFIKSFDIKEMHISLTEGVWRHKSWGYPIKEAGPGAELWVWFKNDTVNIDQKWKDLVNSLSGLLCATLNFMEQSNTVAPQMSLRPTGAFSTKEKLDNKNIKFATLPREIVCTENLTPWIKLLPCDSRRGLSTLLNSRDIHNTNYHSLGIDYRHICLDKACTRVGLELKQTVSLVHDLIIVGTYDFNWSIRKLFGNGVAASCSQAKTSSVYVDITSNQTGPNFSIFPEPTKVLTSLQGGQKQLIAQYDLKEITKERIFNVYTIHEKPRIISVATQPILYTHHYITGYGQERGGIVTKIHNRHRTPLKIIYLENIPWFTPIYYHTLKITSGDKIITPLIKKYTPGKARVRPYYLEVAFEIPARSVTTVSIEFDYMFLKWQEYPPDANHGFYLGSAIITAMLPTARNYTAIPQTESLIRNSFNVSRDGYLVQIRTEALIVALPTPDFSMPYNVICLACTVVALAFGPLHNIASKRLRLSDDTRKRGLLEKAMGGLSMISRKFAKKDSTKEVVEDKVDKTTEKVKPKKGDGRVCEIKETKKDK</sequence>
<dbReference type="EMBL" id="HBUF01681565">
    <property type="protein sequence ID" value="CAG6792426.1"/>
    <property type="molecule type" value="Transcribed_RNA"/>
</dbReference>
<evidence type="ECO:0000256" key="1">
    <source>
        <dbReference type="SAM" id="SignalP"/>
    </source>
</evidence>
<dbReference type="EMBL" id="HBUF01016203">
    <property type="protein sequence ID" value="CAG6609808.1"/>
    <property type="molecule type" value="Transcribed_RNA"/>
</dbReference>
<proteinExistence type="predicted"/>
<reference evidence="2" key="1">
    <citation type="submission" date="2021-05" db="EMBL/GenBank/DDBJ databases">
        <authorList>
            <person name="Alioto T."/>
            <person name="Alioto T."/>
            <person name="Gomez Garrido J."/>
        </authorList>
    </citation>
    <scope>NUCLEOTIDE SEQUENCE</scope>
</reference>
<dbReference type="EMBL" id="HBUF01681566">
    <property type="protein sequence ID" value="CAG6792427.1"/>
    <property type="molecule type" value="Transcribed_RNA"/>
</dbReference>
<protein>
    <submittedName>
        <fullName evidence="2">GPI transamidase component PIG-T</fullName>
    </submittedName>
</protein>
<feature type="signal peptide" evidence="1">
    <location>
        <begin position="1"/>
        <end position="22"/>
    </location>
</feature>
<dbReference type="AlphaFoldDB" id="A0A8D8LQM7"/>
<dbReference type="EMBL" id="HBUF01016202">
    <property type="protein sequence ID" value="CAG6609807.1"/>
    <property type="molecule type" value="Transcribed_RNA"/>
</dbReference>
<organism evidence="2">
    <name type="scientific">Cacopsylla melanoneura</name>
    <dbReference type="NCBI Taxonomy" id="428564"/>
    <lineage>
        <taxon>Eukaryota</taxon>
        <taxon>Metazoa</taxon>
        <taxon>Ecdysozoa</taxon>
        <taxon>Arthropoda</taxon>
        <taxon>Hexapoda</taxon>
        <taxon>Insecta</taxon>
        <taxon>Pterygota</taxon>
        <taxon>Neoptera</taxon>
        <taxon>Paraneoptera</taxon>
        <taxon>Hemiptera</taxon>
        <taxon>Sternorrhyncha</taxon>
        <taxon>Psylloidea</taxon>
        <taxon>Psyllidae</taxon>
        <taxon>Psyllinae</taxon>
        <taxon>Cacopsylla</taxon>
    </lineage>
</organism>
<feature type="chain" id="PRO_5036428337" evidence="1">
    <location>
        <begin position="23"/>
        <end position="614"/>
    </location>
</feature>
<dbReference type="EMBL" id="HBUF01016204">
    <property type="protein sequence ID" value="CAG6609809.1"/>
    <property type="molecule type" value="Transcribed_RNA"/>
</dbReference>
<dbReference type="GO" id="GO:0042765">
    <property type="term" value="C:GPI-anchor transamidase complex"/>
    <property type="evidence" value="ECO:0007669"/>
    <property type="project" value="InterPro"/>
</dbReference>